<dbReference type="Proteomes" id="UP000507470">
    <property type="component" value="Unassembled WGS sequence"/>
</dbReference>
<reference evidence="2 3" key="1">
    <citation type="submission" date="2020-06" db="EMBL/GenBank/DDBJ databases">
        <authorList>
            <person name="Li R."/>
            <person name="Bekaert M."/>
        </authorList>
    </citation>
    <scope>NUCLEOTIDE SEQUENCE [LARGE SCALE GENOMIC DNA]</scope>
    <source>
        <strain evidence="3">wild</strain>
    </source>
</reference>
<dbReference type="EMBL" id="CACVKT020003477">
    <property type="protein sequence ID" value="CAC5384051.1"/>
    <property type="molecule type" value="Genomic_DNA"/>
</dbReference>
<feature type="domain" description="Novel STAND NTPase 3" evidence="1">
    <location>
        <begin position="62"/>
        <end position="147"/>
    </location>
</feature>
<sequence length="299" mass="34922">MLPFTRDNDSLSQLDAEDLYGVCASNKRTSSEYLNEVIGIVQMIQKISIGSSGRTSIGGNHINDIFGKVNVDYKKLREWEILFSDIHTCINDESCSVYVVITIRDNILRQMKRLLTRHDPFRNIDKCLVNISMEDEVDREMILRGYIPEGFILYRTLSSGLTTLNQTRDKRFVISPRYYHVLVDIYLVEIEKGSLKDVVGSEAMETDSFVNIFVLQLKTTLYFKTWLVKEKCVDIILYLAVIHYPPWYKLMRDIMKHASQEEKGLIFKHKVYPKWFKNDVFNVLRFALERSDIDSCLML</sequence>
<protein>
    <recommendedName>
        <fullName evidence="1">Novel STAND NTPase 3 domain-containing protein</fullName>
    </recommendedName>
</protein>
<evidence type="ECO:0000259" key="1">
    <source>
        <dbReference type="Pfam" id="PF20720"/>
    </source>
</evidence>
<dbReference type="Pfam" id="PF20720">
    <property type="entry name" value="nSTAND3"/>
    <property type="match status" value="1"/>
</dbReference>
<proteinExistence type="predicted"/>
<accession>A0A6J8BKY9</accession>
<organism evidence="2 3">
    <name type="scientific">Mytilus coruscus</name>
    <name type="common">Sea mussel</name>
    <dbReference type="NCBI Taxonomy" id="42192"/>
    <lineage>
        <taxon>Eukaryota</taxon>
        <taxon>Metazoa</taxon>
        <taxon>Spiralia</taxon>
        <taxon>Lophotrochozoa</taxon>
        <taxon>Mollusca</taxon>
        <taxon>Bivalvia</taxon>
        <taxon>Autobranchia</taxon>
        <taxon>Pteriomorphia</taxon>
        <taxon>Mytilida</taxon>
        <taxon>Mytiloidea</taxon>
        <taxon>Mytilidae</taxon>
        <taxon>Mytilinae</taxon>
        <taxon>Mytilus</taxon>
    </lineage>
</organism>
<dbReference type="InterPro" id="IPR049050">
    <property type="entry name" value="nSTAND3"/>
</dbReference>
<evidence type="ECO:0000313" key="3">
    <source>
        <dbReference type="Proteomes" id="UP000507470"/>
    </source>
</evidence>
<dbReference type="OrthoDB" id="10633357at2759"/>
<gene>
    <name evidence="2" type="ORF">MCOR_19733</name>
</gene>
<keyword evidence="3" id="KW-1185">Reference proteome</keyword>
<name>A0A6J8BKY9_MYTCO</name>
<dbReference type="AlphaFoldDB" id="A0A6J8BKY9"/>
<evidence type="ECO:0000313" key="2">
    <source>
        <dbReference type="EMBL" id="CAC5384051.1"/>
    </source>
</evidence>